<comment type="caution">
    <text evidence="2">The sequence shown here is derived from an EMBL/GenBank/DDBJ whole genome shotgun (WGS) entry which is preliminary data.</text>
</comment>
<proteinExistence type="predicted"/>
<evidence type="ECO:0000313" key="2">
    <source>
        <dbReference type="EMBL" id="GGC71207.1"/>
    </source>
</evidence>
<evidence type="ECO:0008006" key="4">
    <source>
        <dbReference type="Google" id="ProtNLM"/>
    </source>
</evidence>
<keyword evidence="1" id="KW-0812">Transmembrane</keyword>
<reference evidence="2" key="1">
    <citation type="journal article" date="2014" name="Int. J. Syst. Evol. Microbiol.">
        <title>Complete genome sequence of Corynebacterium casei LMG S-19264T (=DSM 44701T), isolated from a smear-ripened cheese.</title>
        <authorList>
            <consortium name="US DOE Joint Genome Institute (JGI-PGF)"/>
            <person name="Walter F."/>
            <person name="Albersmeier A."/>
            <person name="Kalinowski J."/>
            <person name="Ruckert C."/>
        </authorList>
    </citation>
    <scope>NUCLEOTIDE SEQUENCE</scope>
    <source>
        <strain evidence="2">CGMCC 1.10998</strain>
    </source>
</reference>
<accession>A0A916XGX8</accession>
<evidence type="ECO:0000256" key="1">
    <source>
        <dbReference type="SAM" id="Phobius"/>
    </source>
</evidence>
<gene>
    <name evidence="2" type="ORF">GCM10011396_17950</name>
</gene>
<keyword evidence="1" id="KW-0472">Membrane</keyword>
<keyword evidence="3" id="KW-1185">Reference proteome</keyword>
<dbReference type="AlphaFoldDB" id="A0A916XGX8"/>
<feature type="transmembrane region" description="Helical" evidence="1">
    <location>
        <begin position="6"/>
        <end position="27"/>
    </location>
</feature>
<sequence>MLLEGLIAVLIFSIGILGIVGLQAAMIKGTSDSKYRIEAGYVAQQRISQIWVDPANLANYAENQTDISATSGLPSGKRSTTRGAASCDLDINNQPSLKCFVVKVEWQPPGSTEIHNVTTVAHVQE</sequence>
<organism evidence="2 3">
    <name type="scientific">Undibacterium terreum</name>
    <dbReference type="NCBI Taxonomy" id="1224302"/>
    <lineage>
        <taxon>Bacteria</taxon>
        <taxon>Pseudomonadati</taxon>
        <taxon>Pseudomonadota</taxon>
        <taxon>Betaproteobacteria</taxon>
        <taxon>Burkholderiales</taxon>
        <taxon>Oxalobacteraceae</taxon>
        <taxon>Undibacterium</taxon>
    </lineage>
</organism>
<name>A0A916XGX8_9BURK</name>
<dbReference type="EMBL" id="BMED01000001">
    <property type="protein sequence ID" value="GGC71207.1"/>
    <property type="molecule type" value="Genomic_DNA"/>
</dbReference>
<protein>
    <recommendedName>
        <fullName evidence="4">Type IV pilus modification protein PilV</fullName>
    </recommendedName>
</protein>
<evidence type="ECO:0000313" key="3">
    <source>
        <dbReference type="Proteomes" id="UP000637423"/>
    </source>
</evidence>
<reference evidence="2" key="2">
    <citation type="submission" date="2020-09" db="EMBL/GenBank/DDBJ databases">
        <authorList>
            <person name="Sun Q."/>
            <person name="Zhou Y."/>
        </authorList>
    </citation>
    <scope>NUCLEOTIDE SEQUENCE</scope>
    <source>
        <strain evidence="2">CGMCC 1.10998</strain>
    </source>
</reference>
<keyword evidence="1" id="KW-1133">Transmembrane helix</keyword>
<dbReference type="Proteomes" id="UP000637423">
    <property type="component" value="Unassembled WGS sequence"/>
</dbReference>